<keyword evidence="3" id="KW-1185">Reference proteome</keyword>
<protein>
    <submittedName>
        <fullName evidence="2">Uncharacterized protein</fullName>
    </submittedName>
</protein>
<evidence type="ECO:0000313" key="3">
    <source>
        <dbReference type="Proteomes" id="UP000185544"/>
    </source>
</evidence>
<feature type="region of interest" description="Disordered" evidence="1">
    <location>
        <begin position="1"/>
        <end position="25"/>
    </location>
</feature>
<proteinExistence type="predicted"/>
<reference evidence="2 3" key="1">
    <citation type="submission" date="2016-08" db="EMBL/GenBank/DDBJ databases">
        <title>Identification and validation of antigenic proteins from Pajaroellobacter abortibovis using de-novo genome sequence assembly and reverse vaccinology.</title>
        <authorList>
            <person name="Welly B.T."/>
            <person name="Miller M.R."/>
            <person name="Stott J.L."/>
            <person name="Blanchard M.T."/>
            <person name="Islas-Trejo A.D."/>
            <person name="O'Rourke S.M."/>
            <person name="Young A.E."/>
            <person name="Medrano J.F."/>
            <person name="Van Eenennaam A.L."/>
        </authorList>
    </citation>
    <scope>NUCLEOTIDE SEQUENCE [LARGE SCALE GENOMIC DNA]</scope>
    <source>
        <strain evidence="2 3">BTF92-0548A/99-0131</strain>
    </source>
</reference>
<organism evidence="2 3">
    <name type="scientific">Pajaroellobacter abortibovis</name>
    <dbReference type="NCBI Taxonomy" id="1882918"/>
    <lineage>
        <taxon>Bacteria</taxon>
        <taxon>Pseudomonadati</taxon>
        <taxon>Myxococcota</taxon>
        <taxon>Polyangia</taxon>
        <taxon>Polyangiales</taxon>
        <taxon>Polyangiaceae</taxon>
    </lineage>
</organism>
<feature type="compositionally biased region" description="Low complexity" evidence="1">
    <location>
        <begin position="1"/>
        <end position="17"/>
    </location>
</feature>
<name>A0A1L6MUV4_9BACT</name>
<evidence type="ECO:0000256" key="1">
    <source>
        <dbReference type="SAM" id="MobiDB-lite"/>
    </source>
</evidence>
<accession>A0A1L6MUV4</accession>
<dbReference type="KEGG" id="pabo:BCY86_00080"/>
<sequence>MKTTSSKPTASATHSTSQETQKPSLLHWKGAYQSDRSETASLGMHELPSSQEARILTWNKEEENAGLGEGTIKSKSTLHPTPRKVH</sequence>
<gene>
    <name evidence="2" type="ORF">BCY86_00080</name>
</gene>
<feature type="region of interest" description="Disordered" evidence="1">
    <location>
        <begin position="60"/>
        <end position="86"/>
    </location>
</feature>
<dbReference type="AlphaFoldDB" id="A0A1L6MUV4"/>
<dbReference type="Proteomes" id="UP000185544">
    <property type="component" value="Chromosome"/>
</dbReference>
<evidence type="ECO:0000313" key="2">
    <source>
        <dbReference type="EMBL" id="APR99245.1"/>
    </source>
</evidence>
<dbReference type="EMBL" id="CP016908">
    <property type="protein sequence ID" value="APR99245.1"/>
    <property type="molecule type" value="Genomic_DNA"/>
</dbReference>